<name>A0A7E4WD24_PANRE</name>
<dbReference type="Proteomes" id="UP000492821">
    <property type="component" value="Unassembled WGS sequence"/>
</dbReference>
<organism evidence="2 3">
    <name type="scientific">Panagrellus redivivus</name>
    <name type="common">Microworm</name>
    <dbReference type="NCBI Taxonomy" id="6233"/>
    <lineage>
        <taxon>Eukaryota</taxon>
        <taxon>Metazoa</taxon>
        <taxon>Ecdysozoa</taxon>
        <taxon>Nematoda</taxon>
        <taxon>Chromadorea</taxon>
        <taxon>Rhabditida</taxon>
        <taxon>Tylenchina</taxon>
        <taxon>Panagrolaimomorpha</taxon>
        <taxon>Panagrolaimoidea</taxon>
        <taxon>Panagrolaimidae</taxon>
        <taxon>Panagrellus</taxon>
    </lineage>
</organism>
<sequence length="110" mass="11822">MHIHSRPSSPEIPKGPPTTSAPAGTTHVAPEVGPESIDIARRTARKRVYLAVTVAGGWLLRDSHRVDRPMVTPIVVVIQLEFAFHAGLGQPTLDPFAAVAYPHNNDGTDD</sequence>
<evidence type="ECO:0000256" key="1">
    <source>
        <dbReference type="SAM" id="MobiDB-lite"/>
    </source>
</evidence>
<accession>A0A7E4WD24</accession>
<feature type="region of interest" description="Disordered" evidence="1">
    <location>
        <begin position="1"/>
        <end position="35"/>
    </location>
</feature>
<evidence type="ECO:0000313" key="3">
    <source>
        <dbReference type="WBParaSite" id="Pan_g9396.t1"/>
    </source>
</evidence>
<dbReference type="AlphaFoldDB" id="A0A7E4WD24"/>
<evidence type="ECO:0000313" key="2">
    <source>
        <dbReference type="Proteomes" id="UP000492821"/>
    </source>
</evidence>
<dbReference type="WBParaSite" id="Pan_g9396.t1">
    <property type="protein sequence ID" value="Pan_g9396.t1"/>
    <property type="gene ID" value="Pan_g9396"/>
</dbReference>
<reference evidence="3" key="2">
    <citation type="submission" date="2020-10" db="UniProtKB">
        <authorList>
            <consortium name="WormBaseParasite"/>
        </authorList>
    </citation>
    <scope>IDENTIFICATION</scope>
</reference>
<proteinExistence type="predicted"/>
<protein>
    <submittedName>
        <fullName evidence="3">Neur_chan_memb domain-containing protein</fullName>
    </submittedName>
</protein>
<feature type="compositionally biased region" description="Low complexity" evidence="1">
    <location>
        <begin position="17"/>
        <end position="26"/>
    </location>
</feature>
<keyword evidence="2" id="KW-1185">Reference proteome</keyword>
<reference evidence="2" key="1">
    <citation type="journal article" date="2013" name="Genetics">
        <title>The draft genome and transcriptome of Panagrellus redivivus are shaped by the harsh demands of a free-living lifestyle.</title>
        <authorList>
            <person name="Srinivasan J."/>
            <person name="Dillman A.R."/>
            <person name="Macchietto M.G."/>
            <person name="Heikkinen L."/>
            <person name="Lakso M."/>
            <person name="Fracchia K.M."/>
            <person name="Antoshechkin I."/>
            <person name="Mortazavi A."/>
            <person name="Wong G."/>
            <person name="Sternberg P.W."/>
        </authorList>
    </citation>
    <scope>NUCLEOTIDE SEQUENCE [LARGE SCALE GENOMIC DNA]</scope>
    <source>
        <strain evidence="2">MT8872</strain>
    </source>
</reference>